<gene>
    <name evidence="1" type="ORF">SAMN03084138_03001</name>
</gene>
<accession>A0A1I5SUX8</accession>
<organism evidence="1 2">
    <name type="scientific">Enterovibrio norvegicus DSM 15893</name>
    <dbReference type="NCBI Taxonomy" id="1121869"/>
    <lineage>
        <taxon>Bacteria</taxon>
        <taxon>Pseudomonadati</taxon>
        <taxon>Pseudomonadota</taxon>
        <taxon>Gammaproteobacteria</taxon>
        <taxon>Vibrionales</taxon>
        <taxon>Vibrionaceae</taxon>
        <taxon>Enterovibrio</taxon>
    </lineage>
</organism>
<evidence type="ECO:0000313" key="2">
    <source>
        <dbReference type="Proteomes" id="UP000182692"/>
    </source>
</evidence>
<name>A0A1I5SUX8_9GAMM</name>
<dbReference type="InterPro" id="IPR022201">
    <property type="entry name" value="DUF3726"/>
</dbReference>
<dbReference type="AlphaFoldDB" id="A0A1I5SUX8"/>
<dbReference type="STRING" id="1121869.SAMN03084138_03001"/>
<dbReference type="GeneID" id="35870378"/>
<sequence length="239" mass="26498">MMYLSHNELVTLCSKAYESLHRQCGESDVIANMVADLEMSGLKGVSHFVSSMDFLAAEPDVPVGAFLTNDATISADLKGASLLNHFPALIDVSMDQMIGRSAIRIEILNSHNRWFAYGELLKLAGKGLSVRAQWSNSQAPFHVDCVWNAGRRFPDIYFSELPQLPKKCLHIDVQQSAFTAEDFGPFTTCITAKSLSEADRRAWRDGIEIDESHWQALKHYASRNLVESSEQSKMGAGGQ</sequence>
<proteinExistence type="predicted"/>
<dbReference type="RefSeq" id="WP_229491832.1">
    <property type="nucleotide sequence ID" value="NZ_FOWR01000023.1"/>
</dbReference>
<evidence type="ECO:0008006" key="3">
    <source>
        <dbReference type="Google" id="ProtNLM"/>
    </source>
</evidence>
<evidence type="ECO:0000313" key="1">
    <source>
        <dbReference type="EMBL" id="SFP74624.1"/>
    </source>
</evidence>
<protein>
    <recommendedName>
        <fullName evidence="3">DUF3726 domain-containing protein</fullName>
    </recommendedName>
</protein>
<dbReference type="Proteomes" id="UP000182692">
    <property type="component" value="Unassembled WGS sequence"/>
</dbReference>
<dbReference type="EMBL" id="FOWR01000023">
    <property type="protein sequence ID" value="SFP74624.1"/>
    <property type="molecule type" value="Genomic_DNA"/>
</dbReference>
<reference evidence="1 2" key="1">
    <citation type="submission" date="2016-10" db="EMBL/GenBank/DDBJ databases">
        <authorList>
            <person name="de Groot N.N."/>
        </authorList>
    </citation>
    <scope>NUCLEOTIDE SEQUENCE [LARGE SCALE GENOMIC DNA]</scope>
    <source>
        <strain evidence="1 2">DSM 15893</strain>
    </source>
</reference>
<dbReference type="Pfam" id="PF12525">
    <property type="entry name" value="DUF3726"/>
    <property type="match status" value="1"/>
</dbReference>